<evidence type="ECO:0000313" key="1">
    <source>
        <dbReference type="EMBL" id="MCC2121388.1"/>
    </source>
</evidence>
<dbReference type="AlphaFoldDB" id="A0AAE3A5A3"/>
<keyword evidence="2" id="KW-1185">Reference proteome</keyword>
<organism evidence="1 2">
    <name type="scientific">Waltera acetigignens</name>
    <dbReference type="NCBI Taxonomy" id="2981769"/>
    <lineage>
        <taxon>Bacteria</taxon>
        <taxon>Bacillati</taxon>
        <taxon>Bacillota</taxon>
        <taxon>Clostridia</taxon>
        <taxon>Lachnospirales</taxon>
        <taxon>Lachnospiraceae</taxon>
        <taxon>Waltera</taxon>
    </lineage>
</organism>
<accession>A0AAE3A5A3</accession>
<sequence>MSEQKYMYEQETAVAALHQVEGFDPRKFMRLIQKEDQTSRYYLDVAYRKLWFRLCYPEGKIVKTIRSITEKMAIVEAKIYLNKNDPDDSYVANAFAQKYRLDDSEIGQKYVELAETAAVGRALSDAGFGLQFADREKEMDPEVTEAPIDEEVMAGTPICPENIPEEIFDSNIGETLMEDMIPGQCGIEDYIPMPEDIMQTATHSQDVAEVPKATPQSVKKPAQTPQEQFMQKSVAPEVAVSITRDMPVDEIYGKLTRDVAVKVVVSAGCYKGKTLGRIAMEKPGSLQWYVDSYKGPDNLLRAAAKYLMDQALAPAC</sequence>
<proteinExistence type="predicted"/>
<name>A0AAE3A5A3_9FIRM</name>
<reference evidence="1 2" key="1">
    <citation type="submission" date="2021-10" db="EMBL/GenBank/DDBJ databases">
        <title>Anaerobic single-cell dispensing facilitates the cultivation of human gut bacteria.</title>
        <authorList>
            <person name="Afrizal A."/>
        </authorList>
    </citation>
    <scope>NUCLEOTIDE SEQUENCE [LARGE SCALE GENOMIC DNA]</scope>
    <source>
        <strain evidence="1 2">CLA-AA-H273</strain>
    </source>
</reference>
<dbReference type="Proteomes" id="UP001197795">
    <property type="component" value="Unassembled WGS sequence"/>
</dbReference>
<evidence type="ECO:0000313" key="2">
    <source>
        <dbReference type="Proteomes" id="UP001197795"/>
    </source>
</evidence>
<gene>
    <name evidence="1" type="ORF">LKD75_17695</name>
</gene>
<comment type="caution">
    <text evidence="1">The sequence shown here is derived from an EMBL/GenBank/DDBJ whole genome shotgun (WGS) entry which is preliminary data.</text>
</comment>
<dbReference type="RefSeq" id="WP_227734041.1">
    <property type="nucleotide sequence ID" value="NZ_JAJEPV010000081.1"/>
</dbReference>
<dbReference type="EMBL" id="JAJEPV010000081">
    <property type="protein sequence ID" value="MCC2121388.1"/>
    <property type="molecule type" value="Genomic_DNA"/>
</dbReference>
<protein>
    <submittedName>
        <fullName evidence="1">Uncharacterized protein</fullName>
    </submittedName>
</protein>